<dbReference type="InterPro" id="IPR036691">
    <property type="entry name" value="Endo/exonu/phosph_ase_sf"/>
</dbReference>
<evidence type="ECO:0008006" key="4">
    <source>
        <dbReference type="Google" id="ProtNLM"/>
    </source>
</evidence>
<evidence type="ECO:0000256" key="1">
    <source>
        <dbReference type="SAM" id="Phobius"/>
    </source>
</evidence>
<keyword evidence="3" id="KW-1185">Reference proteome</keyword>
<name>A0A1E4RIQ6_9ASCO</name>
<dbReference type="OrthoDB" id="276515at2759"/>
<dbReference type="GO" id="GO:0000175">
    <property type="term" value="F:3'-5'-RNA exonuclease activity"/>
    <property type="evidence" value="ECO:0007669"/>
    <property type="project" value="TreeGrafter"/>
</dbReference>
<keyword evidence="1" id="KW-0812">Transmembrane</keyword>
<dbReference type="CDD" id="cd09083">
    <property type="entry name" value="EEP-1"/>
    <property type="match status" value="1"/>
</dbReference>
<protein>
    <recommendedName>
        <fullName evidence="4">Endonuclease/exonuclease/phosphatase domain-containing protein</fullName>
    </recommendedName>
</protein>
<dbReference type="AlphaFoldDB" id="A0A1E4RIQ6"/>
<keyword evidence="1" id="KW-0472">Membrane</keyword>
<evidence type="ECO:0000313" key="3">
    <source>
        <dbReference type="Proteomes" id="UP000095085"/>
    </source>
</evidence>
<dbReference type="RefSeq" id="XP_020076193.1">
    <property type="nucleotide sequence ID" value="XM_020219717.1"/>
</dbReference>
<sequence>MFRLKYPLSIFFSILVICIISINLINTNSHIVKRDLEATQTTVEQPTKRQDNLIQIFQFNVKNDANPTKLETNEKPWSTRKTGVIHAIKSRATKYPTLIGLQESVKHQIDDILEGLGSDYTYYGIARGTNTSDDEYNPIIYNKNEFELLYNKTYWLSETPEYPSISWGAKYDRIVTVTTFNEKSTNKNVNYLVSHFDFASEDARTNSAKEVLDIVDNKISNSDIDFFSGDLNAQQSEPAYSVITSQFTDANKASKKTRKAKKDFVIDYDAVIDYIFYKPNGNTLVQLQDYQVLNGLYDGYNISDHAPSYALFSL</sequence>
<proteinExistence type="predicted"/>
<keyword evidence="1" id="KW-1133">Transmembrane helix</keyword>
<dbReference type="PANTHER" id="PTHR12121">
    <property type="entry name" value="CARBON CATABOLITE REPRESSOR PROTEIN 4"/>
    <property type="match status" value="1"/>
</dbReference>
<dbReference type="InterPro" id="IPR050410">
    <property type="entry name" value="CCR4/nocturin_mRNA_transcr"/>
</dbReference>
<dbReference type="STRING" id="984485.A0A1E4RIQ6"/>
<dbReference type="Gene3D" id="3.60.10.10">
    <property type="entry name" value="Endonuclease/exonuclease/phosphatase"/>
    <property type="match status" value="1"/>
</dbReference>
<evidence type="ECO:0000313" key="2">
    <source>
        <dbReference type="EMBL" id="ODV67126.1"/>
    </source>
</evidence>
<organism evidence="2 3">
    <name type="scientific">Hyphopichia burtonii NRRL Y-1933</name>
    <dbReference type="NCBI Taxonomy" id="984485"/>
    <lineage>
        <taxon>Eukaryota</taxon>
        <taxon>Fungi</taxon>
        <taxon>Dikarya</taxon>
        <taxon>Ascomycota</taxon>
        <taxon>Saccharomycotina</taxon>
        <taxon>Pichiomycetes</taxon>
        <taxon>Debaryomycetaceae</taxon>
        <taxon>Hyphopichia</taxon>
    </lineage>
</organism>
<dbReference type="GeneID" id="30994267"/>
<dbReference type="Proteomes" id="UP000095085">
    <property type="component" value="Unassembled WGS sequence"/>
</dbReference>
<reference evidence="3" key="1">
    <citation type="submission" date="2016-05" db="EMBL/GenBank/DDBJ databases">
        <title>Comparative genomics of biotechnologically important yeasts.</title>
        <authorList>
            <consortium name="DOE Joint Genome Institute"/>
            <person name="Riley R."/>
            <person name="Haridas S."/>
            <person name="Wolfe K.H."/>
            <person name="Lopes M.R."/>
            <person name="Hittinger C.T."/>
            <person name="Goker M."/>
            <person name="Salamov A."/>
            <person name="Wisecaver J."/>
            <person name="Long T.M."/>
            <person name="Aerts A.L."/>
            <person name="Barry K."/>
            <person name="Choi C."/>
            <person name="Clum A."/>
            <person name="Coughlan A.Y."/>
            <person name="Deshpande S."/>
            <person name="Douglass A.P."/>
            <person name="Hanson S.J."/>
            <person name="Klenk H.-P."/>
            <person name="Labutti K."/>
            <person name="Lapidus A."/>
            <person name="Lindquist E."/>
            <person name="Lipzen A."/>
            <person name="Meier-Kolthoff J.P."/>
            <person name="Ohm R.A."/>
            <person name="Otillar R.P."/>
            <person name="Pangilinan J."/>
            <person name="Peng Y."/>
            <person name="Rokas A."/>
            <person name="Rosa C.A."/>
            <person name="Scheuner C."/>
            <person name="Sibirny A.A."/>
            <person name="Slot J.C."/>
            <person name="Stielow J.B."/>
            <person name="Sun H."/>
            <person name="Kurtzman C.P."/>
            <person name="Blackwell M."/>
            <person name="Grigoriev I.V."/>
            <person name="Jeffries T.W."/>
        </authorList>
    </citation>
    <scope>NUCLEOTIDE SEQUENCE [LARGE SCALE GENOMIC DNA]</scope>
    <source>
        <strain evidence="3">NRRL Y-1933</strain>
    </source>
</reference>
<accession>A0A1E4RIQ6</accession>
<gene>
    <name evidence="2" type="ORF">HYPBUDRAFT_139637</name>
</gene>
<feature type="transmembrane region" description="Helical" evidence="1">
    <location>
        <begin position="6"/>
        <end position="25"/>
    </location>
</feature>
<dbReference type="PANTHER" id="PTHR12121:SF36">
    <property type="entry name" value="ENDONUCLEASE_EXONUCLEASE_PHOSPHATASE DOMAIN-CONTAINING PROTEIN"/>
    <property type="match status" value="1"/>
</dbReference>
<dbReference type="EMBL" id="KV454541">
    <property type="protein sequence ID" value="ODV67126.1"/>
    <property type="molecule type" value="Genomic_DNA"/>
</dbReference>
<dbReference type="SUPFAM" id="SSF56219">
    <property type="entry name" value="DNase I-like"/>
    <property type="match status" value="1"/>
</dbReference>